<dbReference type="KEGG" id="pfla:Pflav_028880"/>
<keyword evidence="4 7" id="KW-0812">Transmembrane</keyword>
<dbReference type="Pfam" id="PF00528">
    <property type="entry name" value="BPD_transp_1"/>
    <property type="match status" value="1"/>
</dbReference>
<keyword evidence="10" id="KW-1185">Reference proteome</keyword>
<dbReference type="EMBL" id="AP022870">
    <property type="protein sequence ID" value="BCB76478.1"/>
    <property type="molecule type" value="Genomic_DNA"/>
</dbReference>
<keyword evidence="2 7" id="KW-0813">Transport</keyword>
<feature type="transmembrane region" description="Helical" evidence="7">
    <location>
        <begin position="67"/>
        <end position="88"/>
    </location>
</feature>
<keyword evidence="6 7" id="KW-0472">Membrane</keyword>
<protein>
    <submittedName>
        <fullName evidence="9">Transporter</fullName>
    </submittedName>
</protein>
<dbReference type="PANTHER" id="PTHR43227">
    <property type="entry name" value="BLL4140 PROTEIN"/>
    <property type="match status" value="1"/>
</dbReference>
<feature type="transmembrane region" description="Helical" evidence="7">
    <location>
        <begin position="197"/>
        <end position="218"/>
    </location>
</feature>
<dbReference type="InterPro" id="IPR035906">
    <property type="entry name" value="MetI-like_sf"/>
</dbReference>
<gene>
    <name evidence="9" type="ORF">Pflav_028880</name>
</gene>
<dbReference type="SUPFAM" id="SSF161098">
    <property type="entry name" value="MetI-like"/>
    <property type="match status" value="1"/>
</dbReference>
<dbReference type="InterPro" id="IPR000515">
    <property type="entry name" value="MetI-like"/>
</dbReference>
<keyword evidence="3" id="KW-1003">Cell membrane</keyword>
<sequence length="285" mass="30800">MRRAAVLLAVPAFVWYLVFLVGPLVSVFFFSLTDASTLIAPRHLVGLDNFSTVLTDDVFWTSAKNTAIQVGIVVPVMVVLGFMLGYYLFLRPPLAGLLRILFFTSALLSVATKAMIFYAILAPDGLVNQGLGGLGLDGLRNNWLANPDTVLPVIMATDLWAGVGFLAVLFSAQLTALPTEVIDASKLDGCGNWRTMWYVAFGMVRGFVGVVAMLQYLWTLFLSATTVLLLTRGGPGTSSFTLSFLVWSKAFQQSDIGYSQAVGVILFVLGLAGTVLIRLGLRSRT</sequence>
<dbReference type="GO" id="GO:0055085">
    <property type="term" value="P:transmembrane transport"/>
    <property type="evidence" value="ECO:0007669"/>
    <property type="project" value="InterPro"/>
</dbReference>
<comment type="subcellular location">
    <subcellularLocation>
        <location evidence="1 7">Cell membrane</location>
        <topology evidence="1 7">Multi-pass membrane protein</topology>
    </subcellularLocation>
</comment>
<dbReference type="GO" id="GO:0005886">
    <property type="term" value="C:plasma membrane"/>
    <property type="evidence" value="ECO:0007669"/>
    <property type="project" value="UniProtKB-SubCell"/>
</dbReference>
<feature type="transmembrane region" description="Helical" evidence="7">
    <location>
        <begin position="12"/>
        <end position="32"/>
    </location>
</feature>
<dbReference type="Proteomes" id="UP000502508">
    <property type="component" value="Chromosome"/>
</dbReference>
<reference evidence="9 10" key="2">
    <citation type="submission" date="2020-03" db="EMBL/GenBank/DDBJ databases">
        <authorList>
            <person name="Ichikawa N."/>
            <person name="Kimura A."/>
            <person name="Kitahashi Y."/>
            <person name="Uohara A."/>
        </authorList>
    </citation>
    <scope>NUCLEOTIDE SEQUENCE [LARGE SCALE GENOMIC DNA]</scope>
    <source>
        <strain evidence="9 10">NBRC 107702</strain>
    </source>
</reference>
<evidence type="ECO:0000256" key="5">
    <source>
        <dbReference type="ARBA" id="ARBA00022989"/>
    </source>
</evidence>
<evidence type="ECO:0000256" key="6">
    <source>
        <dbReference type="ARBA" id="ARBA00023136"/>
    </source>
</evidence>
<keyword evidence="5 7" id="KW-1133">Transmembrane helix</keyword>
<dbReference type="InterPro" id="IPR050809">
    <property type="entry name" value="UgpAE/MalFG_permease"/>
</dbReference>
<evidence type="ECO:0000256" key="7">
    <source>
        <dbReference type="RuleBase" id="RU363032"/>
    </source>
</evidence>
<evidence type="ECO:0000313" key="9">
    <source>
        <dbReference type="EMBL" id="BCB76478.1"/>
    </source>
</evidence>
<evidence type="ECO:0000256" key="1">
    <source>
        <dbReference type="ARBA" id="ARBA00004651"/>
    </source>
</evidence>
<name>A0A6F8XRV2_9ACTN</name>
<accession>A0A6F8XRV2</accession>
<evidence type="ECO:0000256" key="2">
    <source>
        <dbReference type="ARBA" id="ARBA00022448"/>
    </source>
</evidence>
<feature type="transmembrane region" description="Helical" evidence="7">
    <location>
        <begin position="261"/>
        <end position="281"/>
    </location>
</feature>
<evidence type="ECO:0000259" key="8">
    <source>
        <dbReference type="PROSITE" id="PS50928"/>
    </source>
</evidence>
<feature type="domain" description="ABC transmembrane type-1" evidence="8">
    <location>
        <begin position="63"/>
        <end position="277"/>
    </location>
</feature>
<dbReference type="PANTHER" id="PTHR43227:SF8">
    <property type="entry name" value="DIACETYLCHITOBIOSE UPTAKE SYSTEM PERMEASE PROTEIN DASB"/>
    <property type="match status" value="1"/>
</dbReference>
<dbReference type="AlphaFoldDB" id="A0A6F8XRV2"/>
<reference evidence="9 10" key="1">
    <citation type="submission" date="2020-03" db="EMBL/GenBank/DDBJ databases">
        <title>Whole genome shotgun sequence of Phytohabitans flavus NBRC 107702.</title>
        <authorList>
            <person name="Komaki H."/>
            <person name="Tamura T."/>
        </authorList>
    </citation>
    <scope>NUCLEOTIDE SEQUENCE [LARGE SCALE GENOMIC DNA]</scope>
    <source>
        <strain evidence="9 10">NBRC 107702</strain>
    </source>
</reference>
<dbReference type="PROSITE" id="PS50928">
    <property type="entry name" value="ABC_TM1"/>
    <property type="match status" value="1"/>
</dbReference>
<organism evidence="9 10">
    <name type="scientific">Phytohabitans flavus</name>
    <dbReference type="NCBI Taxonomy" id="1076124"/>
    <lineage>
        <taxon>Bacteria</taxon>
        <taxon>Bacillati</taxon>
        <taxon>Actinomycetota</taxon>
        <taxon>Actinomycetes</taxon>
        <taxon>Micromonosporales</taxon>
        <taxon>Micromonosporaceae</taxon>
    </lineage>
</organism>
<feature type="transmembrane region" description="Helical" evidence="7">
    <location>
        <begin position="100"/>
        <end position="121"/>
    </location>
</feature>
<dbReference type="Gene3D" id="1.10.3720.10">
    <property type="entry name" value="MetI-like"/>
    <property type="match status" value="1"/>
</dbReference>
<proteinExistence type="inferred from homology"/>
<evidence type="ECO:0000256" key="4">
    <source>
        <dbReference type="ARBA" id="ARBA00022692"/>
    </source>
</evidence>
<evidence type="ECO:0000313" key="10">
    <source>
        <dbReference type="Proteomes" id="UP000502508"/>
    </source>
</evidence>
<evidence type="ECO:0000256" key="3">
    <source>
        <dbReference type="ARBA" id="ARBA00022475"/>
    </source>
</evidence>
<comment type="similarity">
    <text evidence="7">Belongs to the binding-protein-dependent transport system permease family.</text>
</comment>
<feature type="transmembrane region" description="Helical" evidence="7">
    <location>
        <begin position="159"/>
        <end position="177"/>
    </location>
</feature>